<dbReference type="GO" id="GO:0045892">
    <property type="term" value="P:negative regulation of DNA-templated transcription"/>
    <property type="evidence" value="ECO:0007669"/>
    <property type="project" value="TreeGrafter"/>
</dbReference>
<dbReference type="PANTHER" id="PTHR30136:SF8">
    <property type="entry name" value="TRANSCRIPTIONAL REGULATORY PROTEIN"/>
    <property type="match status" value="1"/>
</dbReference>
<sequence length="273" mass="28719">MSDATSPSSGHGAPAERSGGPRGIQSIELGYRVLTAIQQGPDAVALKTIAARAGMSPSAVHNYLASFVRTGMVSTDTRGQYRLGPSLAALGLAAARQVDHFELIRTRAVALSDSTGLGVAVLIWSALGPVIVFNRPDPRNHVFELRNGPVSLLSTAGGHVFAAWLPRQATLPIAMAERGQQATAAECNQLLDKIQADVRTAGHADVMLDALPGYGALSVPLWNSQDAPAYALTITAPVELMDKRREGPHLKQLISAGQELCRLLGAPPARWAG</sequence>
<feature type="region of interest" description="Disordered" evidence="4">
    <location>
        <begin position="1"/>
        <end position="22"/>
    </location>
</feature>
<reference evidence="8" key="2">
    <citation type="submission" date="2014-11" db="EMBL/GenBank/DDBJ databases">
        <title>Draft genome sequence of Hydrogenophaga intermedia S1.</title>
        <authorList>
            <person name="Gan H.M."/>
            <person name="Chew T.H."/>
            <person name="Stolz A."/>
        </authorList>
    </citation>
    <scope>NUCLEOTIDE SEQUENCE [LARGE SCALE GENOMIC DNA]</scope>
    <source>
        <strain evidence="8">S1</strain>
    </source>
</reference>
<dbReference type="InterPro" id="IPR036390">
    <property type="entry name" value="WH_DNA-bd_sf"/>
</dbReference>
<dbReference type="InterPro" id="IPR036388">
    <property type="entry name" value="WH-like_DNA-bd_sf"/>
</dbReference>
<dbReference type="EMBL" id="CCAE010000007">
    <property type="protein sequence ID" value="CDN87048.1"/>
    <property type="molecule type" value="Genomic_DNA"/>
</dbReference>
<keyword evidence="8" id="KW-1185">Reference proteome</keyword>
<organism evidence="7 8">
    <name type="scientific">Hydrogenophaga intermedia</name>
    <dbReference type="NCBI Taxonomy" id="65786"/>
    <lineage>
        <taxon>Bacteria</taxon>
        <taxon>Pseudomonadati</taxon>
        <taxon>Pseudomonadota</taxon>
        <taxon>Betaproteobacteria</taxon>
        <taxon>Burkholderiales</taxon>
        <taxon>Comamonadaceae</taxon>
        <taxon>Hydrogenophaga</taxon>
    </lineage>
</organism>
<evidence type="ECO:0000256" key="1">
    <source>
        <dbReference type="ARBA" id="ARBA00023015"/>
    </source>
</evidence>
<dbReference type="PANTHER" id="PTHR30136">
    <property type="entry name" value="HELIX-TURN-HELIX TRANSCRIPTIONAL REGULATOR, ICLR FAMILY"/>
    <property type="match status" value="1"/>
</dbReference>
<protein>
    <submittedName>
        <fullName evidence="7">Transcriptional regulator protein</fullName>
    </submittedName>
</protein>
<evidence type="ECO:0000259" key="5">
    <source>
        <dbReference type="PROSITE" id="PS51077"/>
    </source>
</evidence>
<feature type="domain" description="IclR-ED" evidence="6">
    <location>
        <begin position="86"/>
        <end position="266"/>
    </location>
</feature>
<evidence type="ECO:0000256" key="3">
    <source>
        <dbReference type="ARBA" id="ARBA00023163"/>
    </source>
</evidence>
<evidence type="ECO:0000256" key="2">
    <source>
        <dbReference type="ARBA" id="ARBA00023125"/>
    </source>
</evidence>
<keyword evidence="3" id="KW-0804">Transcription</keyword>
<evidence type="ECO:0000313" key="7">
    <source>
        <dbReference type="EMBL" id="CDN87048.1"/>
    </source>
</evidence>
<accession>A0A1L1PAP2</accession>
<dbReference type="AlphaFoldDB" id="A0A1L1PAP2"/>
<dbReference type="SUPFAM" id="SSF55781">
    <property type="entry name" value="GAF domain-like"/>
    <property type="match status" value="1"/>
</dbReference>
<dbReference type="InterPro" id="IPR050707">
    <property type="entry name" value="HTH_MetabolicPath_Reg"/>
</dbReference>
<dbReference type="InterPro" id="IPR005471">
    <property type="entry name" value="Tscrpt_reg_IclR_N"/>
</dbReference>
<reference evidence="8" key="1">
    <citation type="submission" date="2014-02" db="EMBL/GenBank/DDBJ databases">
        <authorList>
            <person name="Gan H."/>
        </authorList>
    </citation>
    <scope>NUCLEOTIDE SEQUENCE [LARGE SCALE GENOMIC DNA]</scope>
    <source>
        <strain evidence="8">S1</strain>
    </source>
</reference>
<dbReference type="Pfam" id="PF01614">
    <property type="entry name" value="IclR_C"/>
    <property type="match status" value="1"/>
</dbReference>
<proteinExistence type="predicted"/>
<dbReference type="InterPro" id="IPR029016">
    <property type="entry name" value="GAF-like_dom_sf"/>
</dbReference>
<gene>
    <name evidence="7" type="ORF">BN948_01467</name>
</gene>
<feature type="domain" description="HTH iclR-type" evidence="5">
    <location>
        <begin position="24"/>
        <end position="85"/>
    </location>
</feature>
<dbReference type="Gene3D" id="3.30.450.40">
    <property type="match status" value="1"/>
</dbReference>
<name>A0A1L1PAP2_HYDIT</name>
<dbReference type="SMART" id="SM00346">
    <property type="entry name" value="HTH_ICLR"/>
    <property type="match status" value="1"/>
</dbReference>
<dbReference type="PROSITE" id="PS51078">
    <property type="entry name" value="ICLR_ED"/>
    <property type="match status" value="1"/>
</dbReference>
<dbReference type="Gene3D" id="1.10.10.10">
    <property type="entry name" value="Winged helix-like DNA-binding domain superfamily/Winged helix DNA-binding domain"/>
    <property type="match status" value="1"/>
</dbReference>
<dbReference type="GO" id="GO:0003700">
    <property type="term" value="F:DNA-binding transcription factor activity"/>
    <property type="evidence" value="ECO:0007669"/>
    <property type="project" value="TreeGrafter"/>
</dbReference>
<keyword evidence="1" id="KW-0805">Transcription regulation</keyword>
<dbReference type="SUPFAM" id="SSF46785">
    <property type="entry name" value="Winged helix' DNA-binding domain"/>
    <property type="match status" value="1"/>
</dbReference>
<keyword evidence="2" id="KW-0238">DNA-binding</keyword>
<evidence type="ECO:0000256" key="4">
    <source>
        <dbReference type="SAM" id="MobiDB-lite"/>
    </source>
</evidence>
<dbReference type="Pfam" id="PF09339">
    <property type="entry name" value="HTH_IclR"/>
    <property type="match status" value="1"/>
</dbReference>
<dbReference type="InterPro" id="IPR014757">
    <property type="entry name" value="Tscrpt_reg_IclR_C"/>
</dbReference>
<evidence type="ECO:0000313" key="8">
    <source>
        <dbReference type="Proteomes" id="UP000028878"/>
    </source>
</evidence>
<dbReference type="PROSITE" id="PS51077">
    <property type="entry name" value="HTH_ICLR"/>
    <property type="match status" value="1"/>
</dbReference>
<dbReference type="Proteomes" id="UP000028878">
    <property type="component" value="Unassembled WGS sequence"/>
</dbReference>
<dbReference type="RefSeq" id="WP_009519811.1">
    <property type="nucleotide sequence ID" value="NZ_CCAE010000007.1"/>
</dbReference>
<dbReference type="GO" id="GO:0003677">
    <property type="term" value="F:DNA binding"/>
    <property type="evidence" value="ECO:0007669"/>
    <property type="project" value="UniProtKB-KW"/>
</dbReference>
<evidence type="ECO:0000259" key="6">
    <source>
        <dbReference type="PROSITE" id="PS51078"/>
    </source>
</evidence>